<reference evidence="4 5" key="1">
    <citation type="journal article" date="2020" name="bioRxiv">
        <title>Sequence and annotation of 42 cannabis genomes reveals extensive copy number variation in cannabinoid synthesis and pathogen resistance genes.</title>
        <authorList>
            <person name="Mckernan K.J."/>
            <person name="Helbert Y."/>
            <person name="Kane L.T."/>
            <person name="Ebling H."/>
            <person name="Zhang L."/>
            <person name="Liu B."/>
            <person name="Eaton Z."/>
            <person name="Mclaughlin S."/>
            <person name="Kingan S."/>
            <person name="Baybayan P."/>
            <person name="Concepcion G."/>
            <person name="Jordan M."/>
            <person name="Riva A."/>
            <person name="Barbazuk W."/>
            <person name="Harkins T."/>
        </authorList>
    </citation>
    <scope>NUCLEOTIDE SEQUENCE [LARGE SCALE GENOMIC DNA]</scope>
    <source>
        <strain evidence="5">cv. Jamaican Lion 4</strain>
        <tissue evidence="4">Leaf</tissue>
    </source>
</reference>
<dbReference type="InterPro" id="IPR002885">
    <property type="entry name" value="PPR_rpt"/>
</dbReference>
<dbReference type="InterPro" id="IPR011990">
    <property type="entry name" value="TPR-like_helical_dom_sf"/>
</dbReference>
<dbReference type="PROSITE" id="PS51375">
    <property type="entry name" value="PPR"/>
    <property type="match status" value="1"/>
</dbReference>
<dbReference type="AlphaFoldDB" id="A0A7J6F2K4"/>
<organism evidence="4 5">
    <name type="scientific">Cannabis sativa</name>
    <name type="common">Hemp</name>
    <name type="synonym">Marijuana</name>
    <dbReference type="NCBI Taxonomy" id="3483"/>
    <lineage>
        <taxon>Eukaryota</taxon>
        <taxon>Viridiplantae</taxon>
        <taxon>Streptophyta</taxon>
        <taxon>Embryophyta</taxon>
        <taxon>Tracheophyta</taxon>
        <taxon>Spermatophyta</taxon>
        <taxon>Magnoliopsida</taxon>
        <taxon>eudicotyledons</taxon>
        <taxon>Gunneridae</taxon>
        <taxon>Pentapetalae</taxon>
        <taxon>rosids</taxon>
        <taxon>fabids</taxon>
        <taxon>Rosales</taxon>
        <taxon>Cannabaceae</taxon>
        <taxon>Cannabis</taxon>
    </lineage>
</organism>
<sequence>MLKSNVNVSEYSLNVVVAGLCWNGEIKRSRELVQAMVSRGITLSTITLNMVLDACSKRSNFVELDLILGLMEKEAYTRCCQTTNTGICCATGQRERRGDAQGAHLGRERGEALHMSRPPERKKEKGKDRGEFAGGGWEFCRCYRGERERERRDKEEKS</sequence>
<feature type="region of interest" description="Disordered" evidence="3">
    <location>
        <begin position="96"/>
        <end position="135"/>
    </location>
</feature>
<evidence type="ECO:0008006" key="6">
    <source>
        <dbReference type="Google" id="ProtNLM"/>
    </source>
</evidence>
<evidence type="ECO:0000256" key="3">
    <source>
        <dbReference type="SAM" id="MobiDB-lite"/>
    </source>
</evidence>
<dbReference type="EMBL" id="JAATIP010000163">
    <property type="protein sequence ID" value="KAF4364947.1"/>
    <property type="molecule type" value="Genomic_DNA"/>
</dbReference>
<evidence type="ECO:0000256" key="2">
    <source>
        <dbReference type="PROSITE-ProRule" id="PRU00708"/>
    </source>
</evidence>
<feature type="compositionally biased region" description="Basic and acidic residues" evidence="3">
    <location>
        <begin position="96"/>
        <end position="131"/>
    </location>
</feature>
<feature type="repeat" description="PPR" evidence="2">
    <location>
        <begin position="9"/>
        <end position="43"/>
    </location>
</feature>
<evidence type="ECO:0000313" key="4">
    <source>
        <dbReference type="EMBL" id="KAF4364947.1"/>
    </source>
</evidence>
<comment type="caution">
    <text evidence="4">The sequence shown here is derived from an EMBL/GenBank/DDBJ whole genome shotgun (WGS) entry which is preliminary data.</text>
</comment>
<accession>A0A7J6F2K4</accession>
<evidence type="ECO:0000313" key="5">
    <source>
        <dbReference type="Proteomes" id="UP000525078"/>
    </source>
</evidence>
<proteinExistence type="predicted"/>
<keyword evidence="1" id="KW-0677">Repeat</keyword>
<dbReference type="Pfam" id="PF01535">
    <property type="entry name" value="PPR"/>
    <property type="match status" value="1"/>
</dbReference>
<name>A0A7J6F2K4_CANSA</name>
<dbReference type="Gene3D" id="1.25.40.10">
    <property type="entry name" value="Tetratricopeptide repeat domain"/>
    <property type="match status" value="1"/>
</dbReference>
<protein>
    <recommendedName>
        <fullName evidence="6">Pentatricopeptide repeat-containing protein</fullName>
    </recommendedName>
</protein>
<dbReference type="Proteomes" id="UP000525078">
    <property type="component" value="Unassembled WGS sequence"/>
</dbReference>
<gene>
    <name evidence="4" type="ORF">F8388_020661</name>
</gene>
<evidence type="ECO:0000256" key="1">
    <source>
        <dbReference type="ARBA" id="ARBA00022737"/>
    </source>
</evidence>